<reference evidence="1" key="1">
    <citation type="journal article" date="2019" name="Database">
        <title>The radish genome database (RadishGD): an integrated information resource for radish genomics.</title>
        <authorList>
            <person name="Yu H.J."/>
            <person name="Baek S."/>
            <person name="Lee Y.J."/>
            <person name="Cho A."/>
            <person name="Mun J.H."/>
        </authorList>
    </citation>
    <scope>NUCLEOTIDE SEQUENCE [LARGE SCALE GENOMIC DNA]</scope>
    <source>
        <strain evidence="1">cv. WK10039</strain>
    </source>
</reference>
<keyword evidence="1" id="KW-1185">Reference proteome</keyword>
<reference evidence="2" key="2">
    <citation type="submission" date="2025-08" db="UniProtKB">
        <authorList>
            <consortium name="RefSeq"/>
        </authorList>
    </citation>
    <scope>IDENTIFICATION</scope>
    <source>
        <tissue evidence="2">Leaf</tissue>
    </source>
</reference>
<dbReference type="AlphaFoldDB" id="A0A6J0M6L2"/>
<accession>A0A6J0M6L2</accession>
<dbReference type="OrthoDB" id="19740at2759"/>
<evidence type="ECO:0000313" key="2">
    <source>
        <dbReference type="RefSeq" id="XP_018468130.2"/>
    </source>
</evidence>
<protein>
    <submittedName>
        <fullName evidence="2">Uncharacterized protein LOC108839850 isoform X2</fullName>
    </submittedName>
</protein>
<organism evidence="1 2">
    <name type="scientific">Raphanus sativus</name>
    <name type="common">Radish</name>
    <name type="synonym">Raphanus raphanistrum var. sativus</name>
    <dbReference type="NCBI Taxonomy" id="3726"/>
    <lineage>
        <taxon>Eukaryota</taxon>
        <taxon>Viridiplantae</taxon>
        <taxon>Streptophyta</taxon>
        <taxon>Embryophyta</taxon>
        <taxon>Tracheophyta</taxon>
        <taxon>Spermatophyta</taxon>
        <taxon>Magnoliopsida</taxon>
        <taxon>eudicotyledons</taxon>
        <taxon>Gunneridae</taxon>
        <taxon>Pentapetalae</taxon>
        <taxon>rosids</taxon>
        <taxon>malvids</taxon>
        <taxon>Brassicales</taxon>
        <taxon>Brassicaceae</taxon>
        <taxon>Brassiceae</taxon>
        <taxon>Raphanus</taxon>
    </lineage>
</organism>
<proteinExistence type="predicted"/>
<dbReference type="KEGG" id="rsz:108839850"/>
<dbReference type="RefSeq" id="XP_018468130.2">
    <property type="nucleotide sequence ID" value="XM_018612628.2"/>
</dbReference>
<dbReference type="Proteomes" id="UP000504610">
    <property type="component" value="Chromosome 4"/>
</dbReference>
<name>A0A6J0M6L2_RAPSA</name>
<sequence length="114" mass="12706">MVEFYETETVESTIRPRVDGVRDLDLEEEIIGSSSCGGEQRDEAAVVYALTGGVAPLMPSIDVTHLKLHPPPDEKVAWQWLPIKSSARKDDLQLYQWMYRGLDVGSAKPSETDS</sequence>
<evidence type="ECO:0000313" key="1">
    <source>
        <dbReference type="Proteomes" id="UP000504610"/>
    </source>
</evidence>
<dbReference type="GeneID" id="108839850"/>
<gene>
    <name evidence="2" type="primary">LOC108839850</name>
</gene>